<evidence type="ECO:0000256" key="3">
    <source>
        <dbReference type="ARBA" id="ARBA00022737"/>
    </source>
</evidence>
<feature type="domain" description="Cadherin" evidence="11">
    <location>
        <begin position="510"/>
        <end position="610"/>
    </location>
</feature>
<dbReference type="GO" id="GO:0005911">
    <property type="term" value="C:cell-cell junction"/>
    <property type="evidence" value="ECO:0007669"/>
    <property type="project" value="TreeGrafter"/>
</dbReference>
<dbReference type="FunFam" id="2.60.40.60:FF:000054">
    <property type="entry name" value="protocadherin-15 isoform X1"/>
    <property type="match status" value="1"/>
</dbReference>
<feature type="compositionally biased region" description="Acidic residues" evidence="9">
    <location>
        <begin position="1520"/>
        <end position="1534"/>
    </location>
</feature>
<keyword evidence="3" id="KW-0677">Repeat</keyword>
<evidence type="ECO:0000256" key="9">
    <source>
        <dbReference type="SAM" id="MobiDB-lite"/>
    </source>
</evidence>
<evidence type="ECO:0000256" key="6">
    <source>
        <dbReference type="ARBA" id="ARBA00022989"/>
    </source>
</evidence>
<evidence type="ECO:0000256" key="8">
    <source>
        <dbReference type="PROSITE-ProRule" id="PRU00043"/>
    </source>
</evidence>
<dbReference type="InterPro" id="IPR015919">
    <property type="entry name" value="Cadherin-like_sf"/>
</dbReference>
<dbReference type="Proteomes" id="UP000010556">
    <property type="component" value="Unassembled WGS sequence"/>
</dbReference>
<organism evidence="12 13">
    <name type="scientific">Myotis davidii</name>
    <name type="common">David's myotis</name>
    <dbReference type="NCBI Taxonomy" id="225400"/>
    <lineage>
        <taxon>Eukaryota</taxon>
        <taxon>Metazoa</taxon>
        <taxon>Chordata</taxon>
        <taxon>Craniata</taxon>
        <taxon>Vertebrata</taxon>
        <taxon>Euteleostomi</taxon>
        <taxon>Mammalia</taxon>
        <taxon>Eutheria</taxon>
        <taxon>Laurasiatheria</taxon>
        <taxon>Chiroptera</taxon>
        <taxon>Yangochiroptera</taxon>
        <taxon>Vespertilionidae</taxon>
        <taxon>Myotis</taxon>
    </lineage>
</organism>
<dbReference type="FunFam" id="2.60.40.60:FF:000070">
    <property type="entry name" value="protocadherin-15 isoform X1"/>
    <property type="match status" value="1"/>
</dbReference>
<feature type="compositionally biased region" description="Basic and acidic residues" evidence="9">
    <location>
        <begin position="1476"/>
        <end position="1486"/>
    </location>
</feature>
<feature type="domain" description="Cadherin" evidence="11">
    <location>
        <begin position="922"/>
        <end position="1036"/>
    </location>
</feature>
<keyword evidence="4 8" id="KW-0106">Calcium</keyword>
<dbReference type="PROSITE" id="PS00232">
    <property type="entry name" value="CADHERIN_1"/>
    <property type="match status" value="3"/>
</dbReference>
<dbReference type="GO" id="GO:0007156">
    <property type="term" value="P:homophilic cell adhesion via plasma membrane adhesion molecules"/>
    <property type="evidence" value="ECO:0007669"/>
    <property type="project" value="InterPro"/>
</dbReference>
<feature type="compositionally biased region" description="Acidic residues" evidence="9">
    <location>
        <begin position="1307"/>
        <end position="1317"/>
    </location>
</feature>
<evidence type="ECO:0000259" key="11">
    <source>
        <dbReference type="PROSITE" id="PS50268"/>
    </source>
</evidence>
<dbReference type="PANTHER" id="PTHR24025">
    <property type="entry name" value="DESMOGLEIN FAMILY MEMBER"/>
    <property type="match status" value="1"/>
</dbReference>
<feature type="compositionally biased region" description="Acidic residues" evidence="9">
    <location>
        <begin position="1493"/>
        <end position="1514"/>
    </location>
</feature>
<dbReference type="GO" id="GO:0005886">
    <property type="term" value="C:plasma membrane"/>
    <property type="evidence" value="ECO:0007669"/>
    <property type="project" value="InterPro"/>
</dbReference>
<feature type="domain" description="Cadherin" evidence="11">
    <location>
        <begin position="718"/>
        <end position="826"/>
    </location>
</feature>
<evidence type="ECO:0000256" key="5">
    <source>
        <dbReference type="ARBA" id="ARBA00022889"/>
    </source>
</evidence>
<dbReference type="InterPro" id="IPR002126">
    <property type="entry name" value="Cadherin-like_dom"/>
</dbReference>
<dbReference type="CDD" id="cd11304">
    <property type="entry name" value="Cadherin_repeat"/>
    <property type="match status" value="8"/>
</dbReference>
<dbReference type="Pfam" id="PF23206">
    <property type="entry name" value="PCDH15_12th"/>
    <property type="match status" value="1"/>
</dbReference>
<feature type="transmembrane region" description="Helical" evidence="10">
    <location>
        <begin position="1153"/>
        <end position="1176"/>
    </location>
</feature>
<evidence type="ECO:0000256" key="10">
    <source>
        <dbReference type="SAM" id="Phobius"/>
    </source>
</evidence>
<accession>L5LR60</accession>
<dbReference type="FunFam" id="2.60.40.60:FF:000047">
    <property type="entry name" value="protocadherin-15 isoform X1"/>
    <property type="match status" value="1"/>
</dbReference>
<feature type="compositionally biased region" description="Low complexity" evidence="9">
    <location>
        <begin position="1450"/>
        <end position="1459"/>
    </location>
</feature>
<dbReference type="FunFam" id="2.60.40.60:FF:000057">
    <property type="entry name" value="protocadherin-15 isoform X1"/>
    <property type="match status" value="1"/>
</dbReference>
<name>L5LR60_MYODS</name>
<dbReference type="PANTHER" id="PTHR24025:SF31">
    <property type="entry name" value="NEURAL-CADHERIN"/>
    <property type="match status" value="1"/>
</dbReference>
<evidence type="ECO:0000256" key="7">
    <source>
        <dbReference type="ARBA" id="ARBA00023136"/>
    </source>
</evidence>
<dbReference type="SUPFAM" id="SSF49313">
    <property type="entry name" value="Cadherin-like"/>
    <property type="match status" value="9"/>
</dbReference>
<feature type="compositionally biased region" description="Low complexity" evidence="9">
    <location>
        <begin position="1551"/>
        <end position="1564"/>
    </location>
</feature>
<dbReference type="Gene3D" id="2.60.40.60">
    <property type="entry name" value="Cadherins"/>
    <property type="match status" value="9"/>
</dbReference>
<evidence type="ECO:0000256" key="4">
    <source>
        <dbReference type="ARBA" id="ARBA00022837"/>
    </source>
</evidence>
<evidence type="ECO:0000313" key="13">
    <source>
        <dbReference type="Proteomes" id="UP000010556"/>
    </source>
</evidence>
<feature type="domain" description="Cadherin" evidence="11">
    <location>
        <begin position="611"/>
        <end position="717"/>
    </location>
</feature>
<dbReference type="InterPro" id="IPR050971">
    <property type="entry name" value="Cadherin-domain_protein"/>
</dbReference>
<dbReference type="SMART" id="SM00112">
    <property type="entry name" value="CA"/>
    <property type="match status" value="9"/>
</dbReference>
<feature type="domain" description="Cadherin" evidence="11">
    <location>
        <begin position="872"/>
        <end position="921"/>
    </location>
</feature>
<dbReference type="GO" id="GO:0005509">
    <property type="term" value="F:calcium ion binding"/>
    <property type="evidence" value="ECO:0007669"/>
    <property type="project" value="UniProtKB-UniRule"/>
</dbReference>
<evidence type="ECO:0000256" key="1">
    <source>
        <dbReference type="ARBA" id="ARBA00004370"/>
    </source>
</evidence>
<feature type="compositionally biased region" description="Acidic residues" evidence="9">
    <location>
        <begin position="1397"/>
        <end position="1414"/>
    </location>
</feature>
<feature type="compositionally biased region" description="Acidic residues" evidence="9">
    <location>
        <begin position="1432"/>
        <end position="1449"/>
    </location>
</feature>
<keyword evidence="13" id="KW-1185">Reference proteome</keyword>
<dbReference type="InterPro" id="IPR056989">
    <property type="entry name" value="PCDH15_12th_dom"/>
</dbReference>
<dbReference type="PRINTS" id="PR00205">
    <property type="entry name" value="CADHERIN"/>
</dbReference>
<dbReference type="InterPro" id="IPR020894">
    <property type="entry name" value="Cadherin_CS"/>
</dbReference>
<reference evidence="13" key="1">
    <citation type="journal article" date="2013" name="Science">
        <title>Comparative analysis of bat genomes provides insight into the evolution of flight and immunity.</title>
        <authorList>
            <person name="Zhang G."/>
            <person name="Cowled C."/>
            <person name="Shi Z."/>
            <person name="Huang Z."/>
            <person name="Bishop-Lilly K.A."/>
            <person name="Fang X."/>
            <person name="Wynne J.W."/>
            <person name="Xiong Z."/>
            <person name="Baker M.L."/>
            <person name="Zhao W."/>
            <person name="Tachedjian M."/>
            <person name="Zhu Y."/>
            <person name="Zhou P."/>
            <person name="Jiang X."/>
            <person name="Ng J."/>
            <person name="Yang L."/>
            <person name="Wu L."/>
            <person name="Xiao J."/>
            <person name="Feng Y."/>
            <person name="Chen Y."/>
            <person name="Sun X."/>
            <person name="Zhang Y."/>
            <person name="Marsh G.A."/>
            <person name="Crameri G."/>
            <person name="Broder C.C."/>
            <person name="Frey K.G."/>
            <person name="Wang L.F."/>
            <person name="Wang J."/>
        </authorList>
    </citation>
    <scope>NUCLEOTIDE SEQUENCE [LARGE SCALE GENOMIC DNA]</scope>
</reference>
<dbReference type="eggNOG" id="KOG3594">
    <property type="taxonomic scope" value="Eukaryota"/>
</dbReference>
<feature type="region of interest" description="Disordered" evidence="9">
    <location>
        <begin position="1394"/>
        <end position="1597"/>
    </location>
</feature>
<keyword evidence="5" id="KW-0130">Cell adhesion</keyword>
<protein>
    <submittedName>
        <fullName evidence="12">Protocadherin-15</fullName>
    </submittedName>
</protein>
<dbReference type="EMBL" id="KB109125">
    <property type="protein sequence ID" value="ELK28527.1"/>
    <property type="molecule type" value="Genomic_DNA"/>
</dbReference>
<feature type="domain" description="Cadherin" evidence="11">
    <location>
        <begin position="301"/>
        <end position="407"/>
    </location>
</feature>
<comment type="subcellular location">
    <subcellularLocation>
        <location evidence="1">Membrane</location>
    </subcellularLocation>
</comment>
<dbReference type="FunFam" id="2.60.40.60:FF:000056">
    <property type="entry name" value="protocadherin-15 isoform X1"/>
    <property type="match status" value="1"/>
</dbReference>
<feature type="domain" description="Cadherin" evidence="11">
    <location>
        <begin position="95"/>
        <end position="186"/>
    </location>
</feature>
<keyword evidence="6 10" id="KW-1133">Transmembrane helix</keyword>
<feature type="region of interest" description="Disordered" evidence="9">
    <location>
        <begin position="1307"/>
        <end position="1326"/>
    </location>
</feature>
<evidence type="ECO:0000313" key="12">
    <source>
        <dbReference type="EMBL" id="ELK28527.1"/>
    </source>
</evidence>
<proteinExistence type="predicted"/>
<dbReference type="FunFam" id="2.60.40.60:FF:000063">
    <property type="entry name" value="protocadherin-15 isoform X1"/>
    <property type="match status" value="1"/>
</dbReference>
<dbReference type="PROSITE" id="PS50268">
    <property type="entry name" value="CADHERIN_2"/>
    <property type="match status" value="9"/>
</dbReference>
<dbReference type="FunFam" id="2.60.40.60:FF:000050">
    <property type="entry name" value="protocadherin-15 isoform X1"/>
    <property type="match status" value="1"/>
</dbReference>
<sequence>MQEEGGDARCGPLGRKGGRSVAFWVEALLLHGSSAWAMQVSDTLTGLSALHWKGRHSLAGVEMDTKEDTAFIPKNWTPKTLAREELNPIIVTPPIQAIDQDRNIQPPSDRPGILYSILVGTPEDYPRFFHMHPRTAELSLLEPVNRDFHQKFDLVIKAEQDNGHPLPAFASLHIEILDENNQSPYFTMPSYQGYILESAPVGSTISDSVNLTTPLRIVVLDKDIEDTKDPELHLFLNDYTSVFTITPTGITRFLTLLQPVDREEQDTYIFSMTAFDGVQESQPVVVNIRVMDANDNTPTFPEISYNVYVYTDMSPGDSVIQLTAVDADEGSNGEISYEILIGDQGDFIINKETGLITIAPGVELIVGRTYALTVQAADNAPPAERRHSICTVYIEVLPPNNQSPPRFPQMMYSLEVSEAMRIGAVLLNLQATDREGDPITYAIENGDPQRVFNLSETTGILTLGKALDRESTDRYILIVTAHDGRPDGTSTATVNIVVSDVNDNDPVFDPYLPRNLSVVEEEANAFVGQVRATDPDAGINGQVYYSLGNFNHLFRITSNGSIYTTVKLNREVRDYYELLVVATDGAVHPRHSTLTLAIKVLDIDDNSPVFTNSTYTVVVEENLPAGTIFLQVEATDVDLGANVSYRIRSPEVKHLFAMHPFTGELSLLRSLDYESFPDQEASITFLVEAFDIYGTMPPGIATVTVIVKDMNDYPPVFSKRIYKGIVAPDAAKGTPITSVYAEDADPPGLPASRVRYRVDGVQSPYPASIFDVEEDSGTVITRVNLNEEPTTIFKLVVIAFDDGEPVMSSSAVVKILVLHPGEIPRFTQEEYRPPPVSELAARGTAVGVISAAAINQSIVYSIVSGNEEDNFLDYETRTSYVLRVQADSLEVVLANLRVPSKSNTAKVYIEIQDENDHPPVFQKKFYIGGVSEDARMFDSVLKVKATDKDTGNYSAIAYRLIIPPIKEGKEGFVVETYTGLIKTAMLFHNMRRSYFMFQVIATDDYGKGLSGKADVLVSVVNQLDMQVIVSNVPPTLVEKKIEELTEILDRYVQEQIPGAKVVVESISARRHGDAFSLEDYSKCDLTVYAIDPQTNRAIDRKELFKFLDGKLLDINKDFQPHYGEGGRILEIRTPEAVTSIKKRGESLGYTEGALLALAFIIILCCIPAVLVVLVSYRQRQAECTKTARLQAAAAAMPPPKPAAPAPAPVAAPPAPPPPGAHLYEEVGDSTILYLLYHFQQSRGNKSVAEDKKHQHVAMPFSSNTVEAHEQAYVEGPLKNSQPMYEMPQYGSRRRLLPPAEQEEYGEVVGEAEEEEEEEKVKPTVEIREPSEEEVVVTIEKPPAAEPTHTWKRARIFPLIFKKVKGLAERRGIVVLEGEEWQRRLEEEDRDYLKLTLDQEEEATESTVESEEETSSDYTEHTETESEFSYSETTEEESESETPEEEEESSTPESEGSSTESEGEKARKNIFFARRRPVVEEVVEVKGKKPQPPEEPEELQVEEEEAAPAEGEEGELAATEEPTDLEPQDVTEEGSMDSASVEGGVESEAESESSSSTSSSESQSGGPWGFQVPEYDQSRGASQRRPPGASAEGYNTAL</sequence>
<feature type="domain" description="Cadherin" evidence="11">
    <location>
        <begin position="408"/>
        <end position="508"/>
    </location>
</feature>
<dbReference type="Pfam" id="PF00028">
    <property type="entry name" value="Cadherin"/>
    <property type="match status" value="6"/>
</dbReference>
<dbReference type="FunFam" id="2.60.40.60:FF:000049">
    <property type="entry name" value="protocadherin-15 isoform X1"/>
    <property type="match status" value="1"/>
</dbReference>
<evidence type="ECO:0000256" key="2">
    <source>
        <dbReference type="ARBA" id="ARBA00022692"/>
    </source>
</evidence>
<feature type="domain" description="Cadherin" evidence="11">
    <location>
        <begin position="187"/>
        <end position="300"/>
    </location>
</feature>
<keyword evidence="7 10" id="KW-0472">Membrane</keyword>
<keyword evidence="2 10" id="KW-0812">Transmembrane</keyword>
<gene>
    <name evidence="12" type="ORF">MDA_GLEAN10010509</name>
</gene>